<dbReference type="SUPFAM" id="SSF49854">
    <property type="entry name" value="Spermadhesin, CUB domain"/>
    <property type="match status" value="1"/>
</dbReference>
<keyword evidence="5" id="KW-1133">Transmembrane helix</keyword>
<protein>
    <recommendedName>
        <fullName evidence="10">CUB domain-containing protein</fullName>
    </recommendedName>
</protein>
<dbReference type="EMBL" id="LR899011">
    <property type="protein sequence ID" value="CAD7085551.1"/>
    <property type="molecule type" value="Genomic_DNA"/>
</dbReference>
<dbReference type="SMART" id="SM00042">
    <property type="entry name" value="CUB"/>
    <property type="match status" value="1"/>
</dbReference>
<dbReference type="InParanoid" id="A0A7R8URA0"/>
<keyword evidence="9" id="KW-1185">Reference proteome</keyword>
<keyword evidence="5" id="KW-0812">Transmembrane</keyword>
<evidence type="ECO:0000256" key="2">
    <source>
        <dbReference type="ARBA" id="ARBA00023157"/>
    </source>
</evidence>
<evidence type="ECO:0000256" key="1">
    <source>
        <dbReference type="ARBA" id="ARBA00022737"/>
    </source>
</evidence>
<gene>
    <name evidence="8" type="ORF">HERILL_LOCUS8386</name>
</gene>
<dbReference type="SMART" id="SM00032">
    <property type="entry name" value="CCP"/>
    <property type="match status" value="1"/>
</dbReference>
<feature type="domain" description="CUB" evidence="6">
    <location>
        <begin position="675"/>
        <end position="793"/>
    </location>
</feature>
<dbReference type="InterPro" id="IPR035976">
    <property type="entry name" value="Sushi/SCR/CCP_sf"/>
</dbReference>
<feature type="transmembrane region" description="Helical" evidence="5">
    <location>
        <begin position="890"/>
        <end position="912"/>
    </location>
</feature>
<dbReference type="Gene3D" id="2.10.70.10">
    <property type="entry name" value="Complement Module, domain 1"/>
    <property type="match status" value="1"/>
</dbReference>
<organism evidence="8 9">
    <name type="scientific">Hermetia illucens</name>
    <name type="common">Black soldier fly</name>
    <dbReference type="NCBI Taxonomy" id="343691"/>
    <lineage>
        <taxon>Eukaryota</taxon>
        <taxon>Metazoa</taxon>
        <taxon>Ecdysozoa</taxon>
        <taxon>Arthropoda</taxon>
        <taxon>Hexapoda</taxon>
        <taxon>Insecta</taxon>
        <taxon>Pterygota</taxon>
        <taxon>Neoptera</taxon>
        <taxon>Endopterygota</taxon>
        <taxon>Diptera</taxon>
        <taxon>Brachycera</taxon>
        <taxon>Stratiomyomorpha</taxon>
        <taxon>Stratiomyidae</taxon>
        <taxon>Hermetiinae</taxon>
        <taxon>Hermetia</taxon>
    </lineage>
</organism>
<feature type="compositionally biased region" description="Low complexity" evidence="4">
    <location>
        <begin position="534"/>
        <end position="544"/>
    </location>
</feature>
<dbReference type="PANTHER" id="PTHR24251:SF37">
    <property type="entry name" value="CUB DOMAIN-CONTAINING PROTEIN"/>
    <property type="match status" value="1"/>
</dbReference>
<dbReference type="Proteomes" id="UP000594454">
    <property type="component" value="Chromosome 3"/>
</dbReference>
<evidence type="ECO:0000259" key="6">
    <source>
        <dbReference type="PROSITE" id="PS01180"/>
    </source>
</evidence>
<dbReference type="SUPFAM" id="SSF57535">
    <property type="entry name" value="Complement control module/SCR domain"/>
    <property type="match status" value="1"/>
</dbReference>
<dbReference type="PROSITE" id="PS50923">
    <property type="entry name" value="SUSHI"/>
    <property type="match status" value="1"/>
</dbReference>
<feature type="region of interest" description="Disordered" evidence="4">
    <location>
        <begin position="534"/>
        <end position="556"/>
    </location>
</feature>
<evidence type="ECO:0000256" key="4">
    <source>
        <dbReference type="SAM" id="MobiDB-lite"/>
    </source>
</evidence>
<dbReference type="OrthoDB" id="8034338at2759"/>
<evidence type="ECO:0000256" key="3">
    <source>
        <dbReference type="PROSITE-ProRule" id="PRU00302"/>
    </source>
</evidence>
<dbReference type="PANTHER" id="PTHR24251">
    <property type="entry name" value="OVOCHYMASE-RELATED"/>
    <property type="match status" value="1"/>
</dbReference>
<dbReference type="InterPro" id="IPR000859">
    <property type="entry name" value="CUB_dom"/>
</dbReference>
<sequence>MCACIVEVFPGNLHCAYWFFFAEFIEEWGCYDSEIRLTCGHLDSKIAILEATFSPNCTEEECIKGDLKRLMRGHPRSKVAGFTSAETEAGQRFLETLRKSDLNSNAELVDVESENVENVEPVPQPNYLVGVKEKRASLRASLERLIVKYLRQISPSENFQEFGKQLKRYRRNLLSLSETQSEEIGYDSKPDRVMIGARNVSFDDYEMQDRAASSEDRYRKFYENRAFCADQKRKIGALQRLQIDETLRKPNDTRQNIRKILNKRCSGKNHCSFLFAADDPLAVLWDSGLVHIKYVCMDGYHTNRYCNEHLTIGYDNSPKRRQVEQPKKGEPVAEALVQQRDQVLHSVKILKANDDVESIPVEEVSQERRKSNKLEKYRKKDKGIYSQDFRVLKILPSNLDDFNDIEEIGDEIYFRTDENKDSKDVFPSALVPTALTLASEVNSEKVSILPIPLSTLGYSNNLETNDRFPANGNRDFDLSKFENITIIIREGEEYFVPFPKPILFDNITAKEPTTTTSPFLAATTTTATSTVLSSSSISTLESSKPPLPPQSMPPSSLVATTISAMNPPTTTDGILAAGASHMTFAESATDNNGLYLYSGTPSSKHPEEIEMSNEQDIETPLPTVGELTIQTPSRQYTTVSNEWDDSLYDNVGNDGNKNVGDDDEDNDESSESGYHAGIQRTYYGPPKPQGFTMTPGYPKFYIGECECKWKILAPISQKIRLTILDISLRTEKSCRDYLEIFDSKSRKSLFKGCDEPNWPVEIISSSNEVEIVVKATTKFAYPKRGVLIHYSALGCLTPTPPMHGRFVERTDSSATFECEPSFVFPDSATSSRQLLCTDQHIWNGTLPDCVEEDAVSSRGIVSGSNFELHKTESATGAKMGFAEADTVLDIIVPSILIVALFAVNAIIFVIIMKQRKRSSHRMDTEAKELAEL</sequence>
<evidence type="ECO:0000259" key="7">
    <source>
        <dbReference type="PROSITE" id="PS50923"/>
    </source>
</evidence>
<feature type="compositionally biased region" description="Low complexity" evidence="4">
    <location>
        <begin position="649"/>
        <end position="658"/>
    </location>
</feature>
<reference evidence="8 9" key="1">
    <citation type="submission" date="2020-11" db="EMBL/GenBank/DDBJ databases">
        <authorList>
            <person name="Wallbank WR R."/>
            <person name="Pardo Diaz C."/>
            <person name="Kozak K."/>
            <person name="Martin S."/>
            <person name="Jiggins C."/>
            <person name="Moest M."/>
            <person name="Warren A I."/>
            <person name="Generalovic N T."/>
            <person name="Byers J.R.P. K."/>
            <person name="Montejo-Kovacevich G."/>
            <person name="Yen C E."/>
        </authorList>
    </citation>
    <scope>NUCLEOTIDE SEQUENCE [LARGE SCALE GENOMIC DNA]</scope>
</reference>
<dbReference type="PROSITE" id="PS01180">
    <property type="entry name" value="CUB"/>
    <property type="match status" value="1"/>
</dbReference>
<feature type="domain" description="Sushi" evidence="7">
    <location>
        <begin position="793"/>
        <end position="851"/>
    </location>
</feature>
<evidence type="ECO:0008006" key="10">
    <source>
        <dbReference type="Google" id="ProtNLM"/>
    </source>
</evidence>
<evidence type="ECO:0000313" key="8">
    <source>
        <dbReference type="EMBL" id="CAD7085551.1"/>
    </source>
</evidence>
<feature type="region of interest" description="Disordered" evidence="4">
    <location>
        <begin position="643"/>
        <end position="687"/>
    </location>
</feature>
<name>A0A7R8URA0_HERIL</name>
<evidence type="ECO:0000256" key="5">
    <source>
        <dbReference type="SAM" id="Phobius"/>
    </source>
</evidence>
<accession>A0A7R8URA0</accession>
<keyword evidence="2" id="KW-1015">Disulfide bond</keyword>
<feature type="compositionally biased region" description="Acidic residues" evidence="4">
    <location>
        <begin position="661"/>
        <end position="670"/>
    </location>
</feature>
<dbReference type="AlphaFoldDB" id="A0A7R8URA0"/>
<dbReference type="Gene3D" id="2.60.120.290">
    <property type="entry name" value="Spermadhesin, CUB domain"/>
    <property type="match status" value="1"/>
</dbReference>
<proteinExistence type="predicted"/>
<dbReference type="CDD" id="cd00041">
    <property type="entry name" value="CUB"/>
    <property type="match status" value="1"/>
</dbReference>
<keyword evidence="1" id="KW-0677">Repeat</keyword>
<keyword evidence="3" id="KW-0768">Sushi</keyword>
<evidence type="ECO:0000313" key="9">
    <source>
        <dbReference type="Proteomes" id="UP000594454"/>
    </source>
</evidence>
<dbReference type="InterPro" id="IPR000436">
    <property type="entry name" value="Sushi_SCR_CCP_dom"/>
</dbReference>
<dbReference type="Pfam" id="PF00431">
    <property type="entry name" value="CUB"/>
    <property type="match status" value="1"/>
</dbReference>
<keyword evidence="5" id="KW-0472">Membrane</keyword>
<comment type="caution">
    <text evidence="3">Lacks conserved residue(s) required for the propagation of feature annotation.</text>
</comment>
<dbReference type="InterPro" id="IPR035914">
    <property type="entry name" value="Sperma_CUB_dom_sf"/>
</dbReference>
<dbReference type="CDD" id="cd00033">
    <property type="entry name" value="CCP"/>
    <property type="match status" value="1"/>
</dbReference>